<dbReference type="EMBL" id="BAABGT010000009">
    <property type="protein sequence ID" value="GAA4537181.1"/>
    <property type="molecule type" value="Genomic_DNA"/>
</dbReference>
<organism evidence="1 2">
    <name type="scientific">Pseudonocardia xishanensis</name>
    <dbReference type="NCBI Taxonomy" id="630995"/>
    <lineage>
        <taxon>Bacteria</taxon>
        <taxon>Bacillati</taxon>
        <taxon>Actinomycetota</taxon>
        <taxon>Actinomycetes</taxon>
        <taxon>Pseudonocardiales</taxon>
        <taxon>Pseudonocardiaceae</taxon>
        <taxon>Pseudonocardia</taxon>
    </lineage>
</organism>
<reference evidence="2" key="1">
    <citation type="journal article" date="2019" name="Int. J. Syst. Evol. Microbiol.">
        <title>The Global Catalogue of Microorganisms (GCM) 10K type strain sequencing project: providing services to taxonomists for standard genome sequencing and annotation.</title>
        <authorList>
            <consortium name="The Broad Institute Genomics Platform"/>
            <consortium name="The Broad Institute Genome Sequencing Center for Infectious Disease"/>
            <person name="Wu L."/>
            <person name="Ma J."/>
        </authorList>
    </citation>
    <scope>NUCLEOTIDE SEQUENCE [LARGE SCALE GENOMIC DNA]</scope>
    <source>
        <strain evidence="2">JCM 17906</strain>
    </source>
</reference>
<accession>A0ABP8RG65</accession>
<dbReference type="RefSeq" id="WP_345412277.1">
    <property type="nucleotide sequence ID" value="NZ_BAABGT010000009.1"/>
</dbReference>
<evidence type="ECO:0000313" key="1">
    <source>
        <dbReference type="EMBL" id="GAA4537181.1"/>
    </source>
</evidence>
<dbReference type="Proteomes" id="UP001501598">
    <property type="component" value="Unassembled WGS sequence"/>
</dbReference>
<proteinExistence type="predicted"/>
<keyword evidence="2" id="KW-1185">Reference proteome</keyword>
<sequence>MALVRDRAAPMLDKADQLHELLKAQARIQFQSGAGAGEVRSWQNSLPPLLKDLDEAGLGHVEELLEHKLPFSPKRADVVICGVHPKTRRPSMSSSS</sequence>
<protein>
    <submittedName>
        <fullName evidence="1">Uncharacterized protein</fullName>
    </submittedName>
</protein>
<comment type="caution">
    <text evidence="1">The sequence shown here is derived from an EMBL/GenBank/DDBJ whole genome shotgun (WGS) entry which is preliminary data.</text>
</comment>
<name>A0ABP8RG65_9PSEU</name>
<evidence type="ECO:0000313" key="2">
    <source>
        <dbReference type="Proteomes" id="UP001501598"/>
    </source>
</evidence>
<gene>
    <name evidence="1" type="ORF">GCM10023175_05350</name>
</gene>